<protein>
    <submittedName>
        <fullName evidence="1">X-Pro dipeptidyl-peptidase</fullName>
    </submittedName>
</protein>
<dbReference type="RefSeq" id="WP_285609928.1">
    <property type="nucleotide sequence ID" value="NZ_BSDC01000003.1"/>
</dbReference>
<keyword evidence="2" id="KW-1185">Reference proteome</keyword>
<reference evidence="1" key="1">
    <citation type="journal article" date="2023" name="Antonie Van Leeuwenhoek">
        <title>Mesoterricola silvestris gen. nov., sp. nov., Mesoterricola sediminis sp. nov., Geothrix oryzae sp. nov., Geothrix edaphica sp. nov., Geothrix rubra sp. nov., and Geothrix limicola sp. nov., six novel members of Acidobacteriota isolated from soils.</title>
        <authorList>
            <person name="Itoh H."/>
            <person name="Sugisawa Y."/>
            <person name="Mise K."/>
            <person name="Xu Z."/>
            <person name="Kuniyasu M."/>
            <person name="Ushijima N."/>
            <person name="Kawano K."/>
            <person name="Kobayashi E."/>
            <person name="Shiratori Y."/>
            <person name="Masuda Y."/>
            <person name="Senoo K."/>
        </authorList>
    </citation>
    <scope>NUCLEOTIDE SEQUENCE</scope>
    <source>
        <strain evidence="1">Red802</strain>
    </source>
</reference>
<evidence type="ECO:0000313" key="2">
    <source>
        <dbReference type="Proteomes" id="UP001165044"/>
    </source>
</evidence>
<comment type="caution">
    <text evidence="1">The sequence shown here is derived from an EMBL/GenBank/DDBJ whole genome shotgun (WGS) entry which is preliminary data.</text>
</comment>
<dbReference type="Pfam" id="PF05960">
    <property type="entry name" value="DUF885"/>
    <property type="match status" value="1"/>
</dbReference>
<accession>A0ABQ5Q0Y3</accession>
<gene>
    <name evidence="1" type="ORF">GETHED_25520</name>
</gene>
<organism evidence="1 2">
    <name type="scientific">Geothrix edaphica</name>
    <dbReference type="NCBI Taxonomy" id="2927976"/>
    <lineage>
        <taxon>Bacteria</taxon>
        <taxon>Pseudomonadati</taxon>
        <taxon>Acidobacteriota</taxon>
        <taxon>Holophagae</taxon>
        <taxon>Holophagales</taxon>
        <taxon>Holophagaceae</taxon>
        <taxon>Geothrix</taxon>
    </lineage>
</organism>
<proteinExistence type="predicted"/>
<dbReference type="InterPro" id="IPR010281">
    <property type="entry name" value="DUF885"/>
</dbReference>
<dbReference type="PANTHER" id="PTHR33361:SF16">
    <property type="entry name" value="DUF885 DOMAIN-CONTAINING PROTEIN"/>
    <property type="match status" value="1"/>
</dbReference>
<dbReference type="PANTHER" id="PTHR33361">
    <property type="entry name" value="GLR0591 PROTEIN"/>
    <property type="match status" value="1"/>
</dbReference>
<name>A0ABQ5Q0Y3_9BACT</name>
<sequence>MRPKPYFLATIVLSAVGLQAQEAGRPPQERRPPATRVISRADVDVRRRALAALLHEQWEHHLRSHPEFASIIGDKRYNDKLSDFSQAAVDRNLEQAAAFLRRFEAIDTEGFPAQERLNQELMVRRLRLELEGARFKDWEMPVFQNAGIHLDAPQLVSQLSFETVKDYEDYLARLHQLPRAFDQTVAQMRNGMRDGLMPPAFLLPKVVQQCENLIAVRREDSPFAQPLAKFPATFSEADKVRLQEGILHAIAEEVVPAYRTFAAFIRNEYAAKGRAHAGLWSLPQGGERYAYQVKASTTTDLSPDQIHQIGLKEVRRIEGRLLDTARKLGFQDLKSFNASLQTNPAVHPKSRQEIVDLYARYTTQMNAKLPQLFGRLPKAGVVVMPVPRFREKEAPAAAYDQGTPDGSRPGHIMVNTGDFASRRTISIETSALHEGVPGHHMQFAIAQELSELPPFRQQGDYTAYLEGWALYAELLGEEAGFYQDPYSYYGHLQDEMLRAIRLVVDTGLHHKKWTREQAVSFFHAHSGIEEVVVQSETDRYISWAGQALGYKVGQLKILELRDEAKRQLGAKFDIRKFHDELLGAGALPLDVLDRRIKAWVAEQKH</sequence>
<dbReference type="Proteomes" id="UP001165044">
    <property type="component" value="Unassembled WGS sequence"/>
</dbReference>
<dbReference type="EMBL" id="BSDC01000003">
    <property type="protein sequence ID" value="GLH68188.1"/>
    <property type="molecule type" value="Genomic_DNA"/>
</dbReference>
<evidence type="ECO:0000313" key="1">
    <source>
        <dbReference type="EMBL" id="GLH68188.1"/>
    </source>
</evidence>